<dbReference type="RefSeq" id="WP_128929913.1">
    <property type="nucleotide sequence ID" value="NZ_JAKLTZ010000032.1"/>
</dbReference>
<evidence type="ECO:0000256" key="1">
    <source>
        <dbReference type="SAM" id="Phobius"/>
    </source>
</evidence>
<protein>
    <submittedName>
        <fullName evidence="2">Uncharacterized protein</fullName>
    </submittedName>
</protein>
<reference evidence="2" key="1">
    <citation type="submission" date="2022-01" db="EMBL/GenBank/DDBJ databases">
        <title>Genome sequnece data of strain Bradyrhizobium sp. nov.</title>
        <authorList>
            <person name="Zhang J."/>
        </authorList>
    </citation>
    <scope>NUCLEOTIDE SEQUENCE</scope>
    <source>
        <strain evidence="2">WYCCWR 13023</strain>
    </source>
</reference>
<dbReference type="EMBL" id="JAKLTY010000053">
    <property type="protein sequence ID" value="MCG2632940.1"/>
    <property type="molecule type" value="Genomic_DNA"/>
</dbReference>
<evidence type="ECO:0000313" key="3">
    <source>
        <dbReference type="Proteomes" id="UP001139054"/>
    </source>
</evidence>
<keyword evidence="1" id="KW-1133">Transmembrane helix</keyword>
<feature type="transmembrane region" description="Helical" evidence="1">
    <location>
        <begin position="106"/>
        <end position="126"/>
    </location>
</feature>
<sequence length="127" mass="15153">MLQQKFTFIGSTRSRQLPSPLSIDRRAYNSGGHEPRSDSVREEAQYVWQLCLSPQERITYIRNNRSYFAFDSYREMIEVVRGRRFSGCAPQLVNWRRRFRAGVWRFAALYCLATWIFIFFALRLLLS</sequence>
<dbReference type="GeneID" id="39481296"/>
<comment type="caution">
    <text evidence="2">The sequence shown here is derived from an EMBL/GenBank/DDBJ whole genome shotgun (WGS) entry which is preliminary data.</text>
</comment>
<accession>A0A9X1UC93</accession>
<keyword evidence="1" id="KW-0812">Transmembrane</keyword>
<name>A0A9X1UC93_9BRAD</name>
<evidence type="ECO:0000313" key="2">
    <source>
        <dbReference type="EMBL" id="MCG2632940.1"/>
    </source>
</evidence>
<dbReference type="AlphaFoldDB" id="A0A9X1UC93"/>
<organism evidence="2 3">
    <name type="scientific">Bradyrhizobium zhengyangense</name>
    <dbReference type="NCBI Taxonomy" id="2911009"/>
    <lineage>
        <taxon>Bacteria</taxon>
        <taxon>Pseudomonadati</taxon>
        <taxon>Pseudomonadota</taxon>
        <taxon>Alphaproteobacteria</taxon>
        <taxon>Hyphomicrobiales</taxon>
        <taxon>Nitrobacteraceae</taxon>
        <taxon>Bradyrhizobium</taxon>
    </lineage>
</organism>
<keyword evidence="1" id="KW-0472">Membrane</keyword>
<gene>
    <name evidence="2" type="ORF">L6654_40875</name>
</gene>
<proteinExistence type="predicted"/>
<dbReference type="Proteomes" id="UP001139054">
    <property type="component" value="Unassembled WGS sequence"/>
</dbReference>